<dbReference type="AlphaFoldDB" id="A0A917IRS6"/>
<gene>
    <name evidence="1" type="ORF">GCM10011379_06910</name>
</gene>
<dbReference type="Proteomes" id="UP000627292">
    <property type="component" value="Unassembled WGS sequence"/>
</dbReference>
<protein>
    <recommendedName>
        <fullName evidence="3">TerB family tellurite resistance protein</fullName>
    </recommendedName>
</protein>
<reference evidence="1" key="2">
    <citation type="submission" date="2020-09" db="EMBL/GenBank/DDBJ databases">
        <authorList>
            <person name="Sun Q."/>
            <person name="Zhou Y."/>
        </authorList>
    </citation>
    <scope>NUCLEOTIDE SEQUENCE</scope>
    <source>
        <strain evidence="1">CGMCC 1.15290</strain>
    </source>
</reference>
<dbReference type="EMBL" id="BMIB01000001">
    <property type="protein sequence ID" value="GGH59769.1"/>
    <property type="molecule type" value="Genomic_DNA"/>
</dbReference>
<evidence type="ECO:0000313" key="1">
    <source>
        <dbReference type="EMBL" id="GGH59769.1"/>
    </source>
</evidence>
<comment type="caution">
    <text evidence="1">The sequence shown here is derived from an EMBL/GenBank/DDBJ whole genome shotgun (WGS) entry which is preliminary data.</text>
</comment>
<keyword evidence="2" id="KW-1185">Reference proteome</keyword>
<reference evidence="1" key="1">
    <citation type="journal article" date="2014" name="Int. J. Syst. Evol. Microbiol.">
        <title>Complete genome sequence of Corynebacterium casei LMG S-19264T (=DSM 44701T), isolated from a smear-ripened cheese.</title>
        <authorList>
            <consortium name="US DOE Joint Genome Institute (JGI-PGF)"/>
            <person name="Walter F."/>
            <person name="Albersmeier A."/>
            <person name="Kalinowski J."/>
            <person name="Ruckert C."/>
        </authorList>
    </citation>
    <scope>NUCLEOTIDE SEQUENCE</scope>
    <source>
        <strain evidence="1">CGMCC 1.15290</strain>
    </source>
</reference>
<accession>A0A917IRS6</accession>
<sequence length="212" mass="24511">MQKLLFFILITLPVVSHSQTFNEWFKQKKTQKKYLLEQVAKLQIYLDQLKEGYSVAKDGLTAIGRFKNGEFTLHSDYHTHLRNVSPQVKSWSKALAVVAMQKESFALYKDYRSWFTNCGLLTASEQGYCFQLLANMLDAIALQVNDLLQVLTNGQLQMTDHQRLEQIDRIYGLSLHIKTSLQSFIKDMTGLVSVRKQNRQDIDLLQHLSLPQ</sequence>
<evidence type="ECO:0008006" key="3">
    <source>
        <dbReference type="Google" id="ProtNLM"/>
    </source>
</evidence>
<dbReference type="RefSeq" id="WP_188950579.1">
    <property type="nucleotide sequence ID" value="NZ_BMIB01000001.1"/>
</dbReference>
<evidence type="ECO:0000313" key="2">
    <source>
        <dbReference type="Proteomes" id="UP000627292"/>
    </source>
</evidence>
<proteinExistence type="predicted"/>
<organism evidence="1 2">
    <name type="scientific">Filimonas zeae</name>
    <dbReference type="NCBI Taxonomy" id="1737353"/>
    <lineage>
        <taxon>Bacteria</taxon>
        <taxon>Pseudomonadati</taxon>
        <taxon>Bacteroidota</taxon>
        <taxon>Chitinophagia</taxon>
        <taxon>Chitinophagales</taxon>
        <taxon>Chitinophagaceae</taxon>
        <taxon>Filimonas</taxon>
    </lineage>
</organism>
<name>A0A917IRS6_9BACT</name>